<reference evidence="3" key="1">
    <citation type="submission" date="2017-09" db="EMBL/GenBank/DDBJ databases">
        <title>Depth-based differentiation of microbial function through sediment-hosted aquifers and enrichment of novel symbionts in the deep terrestrial subsurface.</title>
        <authorList>
            <person name="Probst A.J."/>
            <person name="Ladd B."/>
            <person name="Jarett J.K."/>
            <person name="Geller-Mcgrath D.E."/>
            <person name="Sieber C.M.K."/>
            <person name="Emerson J.B."/>
            <person name="Anantharaman K."/>
            <person name="Thomas B.C."/>
            <person name="Malmstrom R."/>
            <person name="Stieglmeier M."/>
            <person name="Klingl A."/>
            <person name="Woyke T."/>
            <person name="Ryan C.M."/>
            <person name="Banfield J.F."/>
        </authorList>
    </citation>
    <scope>NUCLEOTIDE SEQUENCE [LARGE SCALE GENOMIC DNA]</scope>
</reference>
<accession>A0A2M8ENP6</accession>
<proteinExistence type="predicted"/>
<evidence type="ECO:0000313" key="2">
    <source>
        <dbReference type="EMBL" id="PJC24277.1"/>
    </source>
</evidence>
<protein>
    <recommendedName>
        <fullName evidence="4">DUF4352 domain-containing protein</fullName>
    </recommendedName>
</protein>
<dbReference type="EMBL" id="PFSI01000052">
    <property type="protein sequence ID" value="PJC24277.1"/>
    <property type="molecule type" value="Genomic_DNA"/>
</dbReference>
<evidence type="ECO:0000313" key="3">
    <source>
        <dbReference type="Proteomes" id="UP000230251"/>
    </source>
</evidence>
<evidence type="ECO:0008006" key="4">
    <source>
        <dbReference type="Google" id="ProtNLM"/>
    </source>
</evidence>
<evidence type="ECO:0000256" key="1">
    <source>
        <dbReference type="SAM" id="SignalP"/>
    </source>
</evidence>
<sequence>MKKYFLSLAAMSLLLVGGGCTDTDTYDYSTHEVPVGISISVTDTVKAVVGDSVQVIVTIDNQSGDDQVLHSIDIGDSYLEGINITSSVPMYSEAYSIPDGTTSHTLLVDVAKGATETVTFTGLASSVGSWTGAFYVCFEDGVTCEYFDVSTLVE</sequence>
<dbReference type="Proteomes" id="UP000230251">
    <property type="component" value="Unassembled WGS sequence"/>
</dbReference>
<feature type="chain" id="PRO_5014727950" description="DUF4352 domain-containing protein" evidence="1">
    <location>
        <begin position="22"/>
        <end position="154"/>
    </location>
</feature>
<keyword evidence="1" id="KW-0732">Signal</keyword>
<comment type="caution">
    <text evidence="2">The sequence shown here is derived from an EMBL/GenBank/DDBJ whole genome shotgun (WGS) entry which is preliminary data.</text>
</comment>
<gene>
    <name evidence="2" type="ORF">CO057_03595</name>
</gene>
<feature type="signal peptide" evidence="1">
    <location>
        <begin position="1"/>
        <end position="21"/>
    </location>
</feature>
<dbReference type="PROSITE" id="PS51257">
    <property type="entry name" value="PROKAR_LIPOPROTEIN"/>
    <property type="match status" value="1"/>
</dbReference>
<dbReference type="AlphaFoldDB" id="A0A2M8ENP6"/>
<name>A0A2M8ENP6_9BACT</name>
<organism evidence="2 3">
    <name type="scientific">Candidatus Uhrbacteria bacterium CG_4_9_14_0_2_um_filter_41_50</name>
    <dbReference type="NCBI Taxonomy" id="1975031"/>
    <lineage>
        <taxon>Bacteria</taxon>
        <taxon>Candidatus Uhriibacteriota</taxon>
    </lineage>
</organism>